<keyword evidence="9 11" id="KW-0520">NAD</keyword>
<comment type="pathway">
    <text evidence="2 11">Cofactor biosynthesis; NAD(+) biosynthesis; deamido-NAD(+) from nicotinate D-ribonucleotide: step 1/1.</text>
</comment>
<dbReference type="NCBIfam" id="NF000840">
    <property type="entry name" value="PRK00071.1-3"/>
    <property type="match status" value="1"/>
</dbReference>
<dbReference type="PANTHER" id="PTHR39321">
    <property type="entry name" value="NICOTINATE-NUCLEOTIDE ADENYLYLTRANSFERASE-RELATED"/>
    <property type="match status" value="1"/>
</dbReference>
<reference evidence="13 14" key="1">
    <citation type="journal article" date="2021" name="Pathogens">
        <title>Isolation and Characterization of Kingella bonacorsii sp. nov., A Novel Kingella Species Detected in a Stable Periodontitis Subject.</title>
        <authorList>
            <person name="Antezack A."/>
            <person name="Boxberger M."/>
            <person name="Rolland C."/>
            <person name="Monnet-Corti V."/>
            <person name="La Scola B."/>
        </authorList>
    </citation>
    <scope>NUCLEOTIDE SEQUENCE [LARGE SCALE GENOMIC DNA]</scope>
    <source>
        <strain evidence="13 14">Marseille-Q4569</strain>
    </source>
</reference>
<evidence type="ECO:0000256" key="2">
    <source>
        <dbReference type="ARBA" id="ARBA00005019"/>
    </source>
</evidence>
<dbReference type="RefSeq" id="WP_200523176.1">
    <property type="nucleotide sequence ID" value="NZ_JAEHNZ010000004.1"/>
</dbReference>
<name>A0ABS1BV60_9NEIS</name>
<keyword evidence="6 11" id="KW-0548">Nucleotidyltransferase</keyword>
<evidence type="ECO:0000313" key="13">
    <source>
        <dbReference type="EMBL" id="MBK0397189.1"/>
    </source>
</evidence>
<keyword evidence="5 11" id="KW-0808">Transferase</keyword>
<dbReference type="SUPFAM" id="SSF52374">
    <property type="entry name" value="Nucleotidylyl transferase"/>
    <property type="match status" value="1"/>
</dbReference>
<proteinExistence type="inferred from homology"/>
<evidence type="ECO:0000256" key="8">
    <source>
        <dbReference type="ARBA" id="ARBA00022840"/>
    </source>
</evidence>
<dbReference type="InterPro" id="IPR005248">
    <property type="entry name" value="NadD/NMNAT"/>
</dbReference>
<evidence type="ECO:0000256" key="6">
    <source>
        <dbReference type="ARBA" id="ARBA00022695"/>
    </source>
</evidence>
<keyword evidence="14" id="KW-1185">Reference proteome</keyword>
<dbReference type="Proteomes" id="UP000614058">
    <property type="component" value="Unassembled WGS sequence"/>
</dbReference>
<keyword evidence="4 11" id="KW-0662">Pyridine nucleotide biosynthesis</keyword>
<comment type="function">
    <text evidence="1 11">Catalyzes the reversible adenylation of nicotinate mononucleotide (NaMN) to nicotinic acid adenine dinucleotide (NaAD).</text>
</comment>
<comment type="catalytic activity">
    <reaction evidence="10 11">
        <text>nicotinate beta-D-ribonucleotide + ATP + H(+) = deamido-NAD(+) + diphosphate</text>
        <dbReference type="Rhea" id="RHEA:22860"/>
        <dbReference type="ChEBI" id="CHEBI:15378"/>
        <dbReference type="ChEBI" id="CHEBI:30616"/>
        <dbReference type="ChEBI" id="CHEBI:33019"/>
        <dbReference type="ChEBI" id="CHEBI:57502"/>
        <dbReference type="ChEBI" id="CHEBI:58437"/>
        <dbReference type="EC" id="2.7.7.18"/>
    </reaction>
</comment>
<evidence type="ECO:0000256" key="9">
    <source>
        <dbReference type="ARBA" id="ARBA00023027"/>
    </source>
</evidence>
<evidence type="ECO:0000256" key="11">
    <source>
        <dbReference type="HAMAP-Rule" id="MF_00244"/>
    </source>
</evidence>
<dbReference type="CDD" id="cd02165">
    <property type="entry name" value="NMNAT"/>
    <property type="match status" value="1"/>
</dbReference>
<comment type="caution">
    <text evidence="13">The sequence shown here is derived from an EMBL/GenBank/DDBJ whole genome shotgun (WGS) entry which is preliminary data.</text>
</comment>
<evidence type="ECO:0000313" key="14">
    <source>
        <dbReference type="Proteomes" id="UP000614058"/>
    </source>
</evidence>
<dbReference type="EC" id="2.7.7.18" evidence="11"/>
<comment type="similarity">
    <text evidence="3 11">Belongs to the NadD family.</text>
</comment>
<dbReference type="PANTHER" id="PTHR39321:SF3">
    <property type="entry name" value="PHOSPHOPANTETHEINE ADENYLYLTRANSFERASE"/>
    <property type="match status" value="1"/>
</dbReference>
<dbReference type="InterPro" id="IPR014729">
    <property type="entry name" value="Rossmann-like_a/b/a_fold"/>
</dbReference>
<dbReference type="InterPro" id="IPR004821">
    <property type="entry name" value="Cyt_trans-like"/>
</dbReference>
<protein>
    <recommendedName>
        <fullName evidence="11">Probable nicotinate-nucleotide adenylyltransferase</fullName>
        <ecNumber evidence="11">2.7.7.18</ecNumber>
    </recommendedName>
    <alternativeName>
        <fullName evidence="11">Deamido-NAD(+) diphosphorylase</fullName>
    </alternativeName>
    <alternativeName>
        <fullName evidence="11">Deamido-NAD(+) pyrophosphorylase</fullName>
    </alternativeName>
    <alternativeName>
        <fullName evidence="11">Nicotinate mononucleotide adenylyltransferase</fullName>
        <shortName evidence="11">NaMN adenylyltransferase</shortName>
    </alternativeName>
</protein>
<accession>A0ABS1BV60</accession>
<keyword evidence="8 11" id="KW-0067">ATP-binding</keyword>
<evidence type="ECO:0000259" key="12">
    <source>
        <dbReference type="Pfam" id="PF01467"/>
    </source>
</evidence>
<gene>
    <name evidence="11 13" type="primary">nadD</name>
    <name evidence="13" type="ORF">JDW22_11540</name>
</gene>
<organism evidence="13 14">
    <name type="scientific">Kingella bonacorsii</name>
    <dbReference type="NCBI Taxonomy" id="2796361"/>
    <lineage>
        <taxon>Bacteria</taxon>
        <taxon>Pseudomonadati</taxon>
        <taxon>Pseudomonadota</taxon>
        <taxon>Betaproteobacteria</taxon>
        <taxon>Neisseriales</taxon>
        <taxon>Neisseriaceae</taxon>
        <taxon>Kingella</taxon>
    </lineage>
</organism>
<feature type="domain" description="Cytidyltransferase-like" evidence="12">
    <location>
        <begin position="6"/>
        <end position="175"/>
    </location>
</feature>
<evidence type="ECO:0000256" key="4">
    <source>
        <dbReference type="ARBA" id="ARBA00022642"/>
    </source>
</evidence>
<dbReference type="HAMAP" id="MF_00244">
    <property type="entry name" value="NaMN_adenylyltr"/>
    <property type="match status" value="1"/>
</dbReference>
<dbReference type="GO" id="GO:0016779">
    <property type="term" value="F:nucleotidyltransferase activity"/>
    <property type="evidence" value="ECO:0007669"/>
    <property type="project" value="UniProtKB-KW"/>
</dbReference>
<keyword evidence="7 11" id="KW-0547">Nucleotide-binding</keyword>
<dbReference type="NCBIfam" id="TIGR00482">
    <property type="entry name" value="nicotinate (nicotinamide) nucleotide adenylyltransferase"/>
    <property type="match status" value="1"/>
</dbReference>
<evidence type="ECO:0000256" key="1">
    <source>
        <dbReference type="ARBA" id="ARBA00002324"/>
    </source>
</evidence>
<sequence>MNKLGLFGGSFDPIHNGHLHIAHAFADELALDSVIFLPAGDPYHKNATSASAAQRLAMVEAAIEGDSRFAASDVDMVRDGATYSVDTVQIFRQHFAGAELWWLMGMDSLLQLHTWKNWRTFARLTHIAVAARAGQSLNHAPPELRDWLGEALQQGSLKILSAPLLDISSSAIRRRAAAGQSIADDVPEAVARLIGQWGLYRGIEAA</sequence>
<evidence type="ECO:0000256" key="5">
    <source>
        <dbReference type="ARBA" id="ARBA00022679"/>
    </source>
</evidence>
<dbReference type="Pfam" id="PF01467">
    <property type="entry name" value="CTP_transf_like"/>
    <property type="match status" value="1"/>
</dbReference>
<evidence type="ECO:0000256" key="10">
    <source>
        <dbReference type="ARBA" id="ARBA00048721"/>
    </source>
</evidence>
<evidence type="ECO:0000256" key="3">
    <source>
        <dbReference type="ARBA" id="ARBA00009014"/>
    </source>
</evidence>
<dbReference type="EMBL" id="JAEHNZ010000004">
    <property type="protein sequence ID" value="MBK0397189.1"/>
    <property type="molecule type" value="Genomic_DNA"/>
</dbReference>
<dbReference type="NCBIfam" id="TIGR00125">
    <property type="entry name" value="cyt_tran_rel"/>
    <property type="match status" value="1"/>
</dbReference>
<dbReference type="Gene3D" id="3.40.50.620">
    <property type="entry name" value="HUPs"/>
    <property type="match status" value="1"/>
</dbReference>
<evidence type="ECO:0000256" key="7">
    <source>
        <dbReference type="ARBA" id="ARBA00022741"/>
    </source>
</evidence>